<proteinExistence type="predicted"/>
<accession>A0A8H4LJD3</accession>
<gene>
    <name evidence="1" type="ORF">FALBO_4166</name>
</gene>
<keyword evidence="2" id="KW-1185">Reference proteome</keyword>
<organism evidence="1 2">
    <name type="scientific">Fusarium albosuccineum</name>
    <dbReference type="NCBI Taxonomy" id="1237068"/>
    <lineage>
        <taxon>Eukaryota</taxon>
        <taxon>Fungi</taxon>
        <taxon>Dikarya</taxon>
        <taxon>Ascomycota</taxon>
        <taxon>Pezizomycotina</taxon>
        <taxon>Sordariomycetes</taxon>
        <taxon>Hypocreomycetidae</taxon>
        <taxon>Hypocreales</taxon>
        <taxon>Nectriaceae</taxon>
        <taxon>Fusarium</taxon>
        <taxon>Fusarium decemcellulare species complex</taxon>
    </lineage>
</organism>
<dbReference type="Proteomes" id="UP000554235">
    <property type="component" value="Unassembled WGS sequence"/>
</dbReference>
<protein>
    <submittedName>
        <fullName evidence="1">Uncharacterized protein</fullName>
    </submittedName>
</protein>
<evidence type="ECO:0000313" key="2">
    <source>
        <dbReference type="Proteomes" id="UP000554235"/>
    </source>
</evidence>
<dbReference type="AlphaFoldDB" id="A0A8H4LJD3"/>
<comment type="caution">
    <text evidence="1">The sequence shown here is derived from an EMBL/GenBank/DDBJ whole genome shotgun (WGS) entry which is preliminary data.</text>
</comment>
<name>A0A8H4LJD3_9HYPO</name>
<reference evidence="1 2" key="1">
    <citation type="submission" date="2020-01" db="EMBL/GenBank/DDBJ databases">
        <title>Identification and distribution of gene clusters putatively required for synthesis of sphingolipid metabolism inhibitors in phylogenetically diverse species of the filamentous fungus Fusarium.</title>
        <authorList>
            <person name="Kim H.-S."/>
            <person name="Busman M."/>
            <person name="Brown D.W."/>
            <person name="Divon H."/>
            <person name="Uhlig S."/>
            <person name="Proctor R.H."/>
        </authorList>
    </citation>
    <scope>NUCLEOTIDE SEQUENCE [LARGE SCALE GENOMIC DNA]</scope>
    <source>
        <strain evidence="1 2">NRRL 20459</strain>
    </source>
</reference>
<sequence>MVANFNKHILTVFYGEAENSSNLERHWEPTETRAGFLDFPFTANMAGPEGDRTVHHAISSYRLRRGSVESYLRGVFNDYGIEVESEASRAHKVQVVDTQFVFYLNRRLTSDEEQGIVDLRSG</sequence>
<evidence type="ECO:0000313" key="1">
    <source>
        <dbReference type="EMBL" id="KAF4468949.1"/>
    </source>
</evidence>
<dbReference type="EMBL" id="JAADYS010000542">
    <property type="protein sequence ID" value="KAF4468949.1"/>
    <property type="molecule type" value="Genomic_DNA"/>
</dbReference>